<gene>
    <name evidence="7" type="ORF">S06H3_04220</name>
</gene>
<feature type="transmembrane region" description="Helical" evidence="5">
    <location>
        <begin position="168"/>
        <end position="187"/>
    </location>
</feature>
<dbReference type="GO" id="GO:0140359">
    <property type="term" value="F:ABC-type transporter activity"/>
    <property type="evidence" value="ECO:0007669"/>
    <property type="project" value="InterPro"/>
</dbReference>
<comment type="subcellular location">
    <subcellularLocation>
        <location evidence="1">Membrane</location>
        <topology evidence="1">Multi-pass membrane protein</topology>
    </subcellularLocation>
</comment>
<dbReference type="Pfam" id="PF12698">
    <property type="entry name" value="ABC2_membrane_3"/>
    <property type="match status" value="1"/>
</dbReference>
<accession>X1LQL7</accession>
<sequence>ELIITDESEIYIVNSEEAVRMLAETHRNMGAVLELDDNNQLYYKYYLQGYESTRLKNLISILFNESTDVLKERIENQDVRPLSTGYEPLNDRENTIPPLVAFSGSLMGMFIMASYIFLDKKEGVIKAYAVTASSVWQYLMSKIFVVLLTSVVSGLIITMPVMGFRINYGLLLLLLLTTGFFVSIKFLK</sequence>
<evidence type="ECO:0000313" key="7">
    <source>
        <dbReference type="EMBL" id="GAH96433.1"/>
    </source>
</evidence>
<evidence type="ECO:0000259" key="6">
    <source>
        <dbReference type="Pfam" id="PF12698"/>
    </source>
</evidence>
<keyword evidence="4 5" id="KW-0472">Membrane</keyword>
<keyword evidence="2 5" id="KW-0812">Transmembrane</keyword>
<evidence type="ECO:0000256" key="2">
    <source>
        <dbReference type="ARBA" id="ARBA00022692"/>
    </source>
</evidence>
<evidence type="ECO:0000256" key="5">
    <source>
        <dbReference type="SAM" id="Phobius"/>
    </source>
</evidence>
<comment type="caution">
    <text evidence="7">The sequence shown here is derived from an EMBL/GenBank/DDBJ whole genome shotgun (WGS) entry which is preliminary data.</text>
</comment>
<reference evidence="7" key="1">
    <citation type="journal article" date="2014" name="Front. Microbiol.">
        <title>High frequency of phylogenetically diverse reductive dehalogenase-homologous genes in deep subseafloor sedimentary metagenomes.</title>
        <authorList>
            <person name="Kawai M."/>
            <person name="Futagami T."/>
            <person name="Toyoda A."/>
            <person name="Takaki Y."/>
            <person name="Nishi S."/>
            <person name="Hori S."/>
            <person name="Arai W."/>
            <person name="Tsubouchi T."/>
            <person name="Morono Y."/>
            <person name="Uchiyama I."/>
            <person name="Ito T."/>
            <person name="Fujiyama A."/>
            <person name="Inagaki F."/>
            <person name="Takami H."/>
        </authorList>
    </citation>
    <scope>NUCLEOTIDE SEQUENCE</scope>
    <source>
        <strain evidence="7">Expedition CK06-06</strain>
    </source>
</reference>
<dbReference type="AlphaFoldDB" id="X1LQL7"/>
<feature type="non-terminal residue" evidence="7">
    <location>
        <position position="1"/>
    </location>
</feature>
<proteinExistence type="predicted"/>
<evidence type="ECO:0000256" key="4">
    <source>
        <dbReference type="ARBA" id="ARBA00023136"/>
    </source>
</evidence>
<evidence type="ECO:0000256" key="1">
    <source>
        <dbReference type="ARBA" id="ARBA00004141"/>
    </source>
</evidence>
<feature type="domain" description="ABC-2 type transporter transmembrane" evidence="6">
    <location>
        <begin position="10"/>
        <end position="181"/>
    </location>
</feature>
<dbReference type="EMBL" id="BARV01001457">
    <property type="protein sequence ID" value="GAH96433.1"/>
    <property type="molecule type" value="Genomic_DNA"/>
</dbReference>
<organism evidence="7">
    <name type="scientific">marine sediment metagenome</name>
    <dbReference type="NCBI Taxonomy" id="412755"/>
    <lineage>
        <taxon>unclassified sequences</taxon>
        <taxon>metagenomes</taxon>
        <taxon>ecological metagenomes</taxon>
    </lineage>
</organism>
<evidence type="ECO:0000256" key="3">
    <source>
        <dbReference type="ARBA" id="ARBA00022989"/>
    </source>
</evidence>
<protein>
    <recommendedName>
        <fullName evidence="6">ABC-2 type transporter transmembrane domain-containing protein</fullName>
    </recommendedName>
</protein>
<feature type="transmembrane region" description="Helical" evidence="5">
    <location>
        <begin position="96"/>
        <end position="118"/>
    </location>
</feature>
<name>X1LQL7_9ZZZZ</name>
<dbReference type="InterPro" id="IPR013525">
    <property type="entry name" value="ABC2_TM"/>
</dbReference>
<feature type="transmembrane region" description="Helical" evidence="5">
    <location>
        <begin position="139"/>
        <end position="162"/>
    </location>
</feature>
<dbReference type="GO" id="GO:0016020">
    <property type="term" value="C:membrane"/>
    <property type="evidence" value="ECO:0007669"/>
    <property type="project" value="UniProtKB-SubCell"/>
</dbReference>
<keyword evidence="3 5" id="KW-1133">Transmembrane helix</keyword>